<evidence type="ECO:0000313" key="6">
    <source>
        <dbReference type="EMBL" id="PIE92883.1"/>
    </source>
</evidence>
<evidence type="ECO:0000313" key="7">
    <source>
        <dbReference type="Proteomes" id="UP000228484"/>
    </source>
</evidence>
<dbReference type="InterPro" id="IPR038729">
    <property type="entry name" value="Rad50/SbcC_AAA"/>
</dbReference>
<dbReference type="EMBL" id="NWUW01000024">
    <property type="protein sequence ID" value="PIE92883.1"/>
    <property type="molecule type" value="Genomic_DNA"/>
</dbReference>
<proteinExistence type="inferred from homology"/>
<organism evidence="6 7">
    <name type="scientific">Bacillus fungorum</name>
    <dbReference type="NCBI Taxonomy" id="2039284"/>
    <lineage>
        <taxon>Bacteria</taxon>
        <taxon>Bacillati</taxon>
        <taxon>Bacillota</taxon>
        <taxon>Bacilli</taxon>
        <taxon>Bacillales</taxon>
        <taxon>Bacillaceae</taxon>
        <taxon>Bacillus</taxon>
    </lineage>
</organism>
<evidence type="ECO:0000259" key="5">
    <source>
        <dbReference type="Pfam" id="PF13476"/>
    </source>
</evidence>
<comment type="subunit">
    <text evidence="2">Heterodimer of SbcC and SbcD.</text>
</comment>
<evidence type="ECO:0000256" key="1">
    <source>
        <dbReference type="ARBA" id="ARBA00006930"/>
    </source>
</evidence>
<dbReference type="RefSeq" id="WP_099685896.1">
    <property type="nucleotide sequence ID" value="NZ_NWUW01000024.1"/>
</dbReference>
<comment type="similarity">
    <text evidence="1">Belongs to the SMC family. SbcC subfamily.</text>
</comment>
<protein>
    <recommendedName>
        <fullName evidence="3">Nuclease SbcCD subunit C</fullName>
    </recommendedName>
</protein>
<feature type="domain" description="Rad50/SbcC-type AAA" evidence="5">
    <location>
        <begin position="7"/>
        <end position="229"/>
    </location>
</feature>
<evidence type="ECO:0000256" key="2">
    <source>
        <dbReference type="ARBA" id="ARBA00011322"/>
    </source>
</evidence>
<dbReference type="GO" id="GO:0016887">
    <property type="term" value="F:ATP hydrolysis activity"/>
    <property type="evidence" value="ECO:0007669"/>
    <property type="project" value="InterPro"/>
</dbReference>
<keyword evidence="7" id="KW-1185">Reference proteome</keyword>
<dbReference type="Proteomes" id="UP000228484">
    <property type="component" value="Unassembled WGS sequence"/>
</dbReference>
<gene>
    <name evidence="6" type="ORF">CO726_23910</name>
</gene>
<dbReference type="PANTHER" id="PTHR32114">
    <property type="entry name" value="ABC TRANSPORTER ABCH.3"/>
    <property type="match status" value="1"/>
</dbReference>
<feature type="coiled-coil region" evidence="4">
    <location>
        <begin position="185"/>
        <end position="245"/>
    </location>
</feature>
<accession>A0A2G6Q7T0</accession>
<keyword evidence="4" id="KW-0175">Coiled coil</keyword>
<evidence type="ECO:0000256" key="3">
    <source>
        <dbReference type="ARBA" id="ARBA00013368"/>
    </source>
</evidence>
<reference evidence="6 7" key="1">
    <citation type="submission" date="2017-09" db="EMBL/GenBank/DDBJ databases">
        <title>Biocontrol bacteria screening and application from spent mushroom substrate.</title>
        <authorList>
            <person name="Sun X."/>
        </authorList>
    </citation>
    <scope>NUCLEOTIDE SEQUENCE [LARGE SCALE GENOMIC DNA]</scope>
    <source>
        <strain evidence="6 7">100374</strain>
    </source>
</reference>
<name>A0A2G6Q7T0_9BACI</name>
<dbReference type="InterPro" id="IPR027417">
    <property type="entry name" value="P-loop_NTPase"/>
</dbReference>
<dbReference type="SUPFAM" id="SSF52540">
    <property type="entry name" value="P-loop containing nucleoside triphosphate hydrolases"/>
    <property type="match status" value="1"/>
</dbReference>
<dbReference type="PANTHER" id="PTHR32114:SF2">
    <property type="entry name" value="ABC TRANSPORTER ABCH.3"/>
    <property type="match status" value="1"/>
</dbReference>
<sequence length="514" mass="58847">MHVQFKSLSILNFKNHSNSQILFGDITSVAGRNGVGKSTIAETITWVLFGTDPFGTKLDPKPIGDSDAETVVELLINVDEKDILIGRKQKKTAKYFINEVPKKAKEFEAWVEGLIDKQAFLSLFNPSFFSTQHWQTQREQLLTYVSEPLKVEVFAELSKLQVELLEEKLKKHSLDDLQKVHAERKKTHEKSYERASERVITLQEQRDKQKEEQLETDTETVKQKLSELQEKRSVIDEKVRASQKQQSAYTQMQYQIGGVKQEIEKQKELVFAIKAEQVQESCHTCGQALQGEALDKVKQNRIDRFEQAKQLGKSMVAKHKELAEQFKQLSLVEVDVTETSELDSQIFSLNAALKQVHSLELLQKEIDEAVATKEQIRKEKNESIVLLDAIKDFRTKRSELMVKKIQALFKTIDVQLYETLKNGEERATFEILMDGKQYSRLSTAEKIKAGLEVIEVLSQQSELIVPTFIDNAESILHFEKPVGQLIVAQVQDTEFTVQAKTIENKEEVVHEDAL</sequence>
<dbReference type="AlphaFoldDB" id="A0A2G6Q7T0"/>
<dbReference type="GO" id="GO:0006302">
    <property type="term" value="P:double-strand break repair"/>
    <property type="evidence" value="ECO:0007669"/>
    <property type="project" value="InterPro"/>
</dbReference>
<dbReference type="Gene3D" id="3.40.50.300">
    <property type="entry name" value="P-loop containing nucleotide triphosphate hydrolases"/>
    <property type="match status" value="1"/>
</dbReference>
<comment type="caution">
    <text evidence="6">The sequence shown here is derived from an EMBL/GenBank/DDBJ whole genome shotgun (WGS) entry which is preliminary data.</text>
</comment>
<evidence type="ECO:0000256" key="4">
    <source>
        <dbReference type="SAM" id="Coils"/>
    </source>
</evidence>
<dbReference type="Pfam" id="PF13476">
    <property type="entry name" value="AAA_23"/>
    <property type="match status" value="1"/>
</dbReference>